<keyword evidence="8" id="KW-0472">Membrane</keyword>
<organism evidence="11 12">
    <name type="scientific">Ambispora leptoticha</name>
    <dbReference type="NCBI Taxonomy" id="144679"/>
    <lineage>
        <taxon>Eukaryota</taxon>
        <taxon>Fungi</taxon>
        <taxon>Fungi incertae sedis</taxon>
        <taxon>Mucoromycota</taxon>
        <taxon>Glomeromycotina</taxon>
        <taxon>Glomeromycetes</taxon>
        <taxon>Archaeosporales</taxon>
        <taxon>Ambisporaceae</taxon>
        <taxon>Ambispora</taxon>
    </lineage>
</organism>
<comment type="pathway">
    <text evidence="2">Lipid metabolism.</text>
</comment>
<keyword evidence="8" id="KW-0812">Transmembrane</keyword>
<feature type="transmembrane region" description="Helical" evidence="8">
    <location>
        <begin position="202"/>
        <end position="231"/>
    </location>
</feature>
<dbReference type="Gene3D" id="3.30.559.10">
    <property type="entry name" value="Chloramphenicol acetyltransferase-like domain"/>
    <property type="match status" value="1"/>
</dbReference>
<evidence type="ECO:0000256" key="2">
    <source>
        <dbReference type="ARBA" id="ARBA00005189"/>
    </source>
</evidence>
<feature type="non-terminal residue" evidence="11">
    <location>
        <position position="1"/>
    </location>
</feature>
<dbReference type="Pfam" id="PF03007">
    <property type="entry name" value="WS_DGAT_cat"/>
    <property type="match status" value="1"/>
</dbReference>
<evidence type="ECO:0000256" key="6">
    <source>
        <dbReference type="ARBA" id="ARBA00047604"/>
    </source>
</evidence>
<reference evidence="11" key="1">
    <citation type="submission" date="2021-06" db="EMBL/GenBank/DDBJ databases">
        <authorList>
            <person name="Kallberg Y."/>
            <person name="Tangrot J."/>
            <person name="Rosling A."/>
        </authorList>
    </citation>
    <scope>NUCLEOTIDE SEQUENCE</scope>
    <source>
        <strain evidence="11">FL130A</strain>
    </source>
</reference>
<name>A0A9N9FYD1_9GLOM</name>
<comment type="catalytic activity">
    <reaction evidence="6">
        <text>a long chain fatty alcohol + a fatty acyl-CoA = a long-chain alcohol wax ester + CoA</text>
        <dbReference type="Rhea" id="RHEA:38443"/>
        <dbReference type="ChEBI" id="CHEBI:17135"/>
        <dbReference type="ChEBI" id="CHEBI:57287"/>
        <dbReference type="ChEBI" id="CHEBI:77636"/>
        <dbReference type="ChEBI" id="CHEBI:235323"/>
        <dbReference type="EC" id="2.3.1.75"/>
    </reaction>
</comment>
<dbReference type="InterPro" id="IPR023213">
    <property type="entry name" value="CAT-like_dom_sf"/>
</dbReference>
<evidence type="ECO:0000256" key="8">
    <source>
        <dbReference type="SAM" id="Phobius"/>
    </source>
</evidence>
<evidence type="ECO:0000256" key="3">
    <source>
        <dbReference type="ARBA" id="ARBA00022679"/>
    </source>
</evidence>
<gene>
    <name evidence="11" type="ORF">ALEPTO_LOCUS6843</name>
</gene>
<evidence type="ECO:0000256" key="5">
    <source>
        <dbReference type="ARBA" id="ARBA00024360"/>
    </source>
</evidence>
<dbReference type="PANTHER" id="PTHR31650:SF1">
    <property type="entry name" value="WAX ESTER SYNTHASE_DIACYLGLYCEROL ACYLTRANSFERASE 4-RELATED"/>
    <property type="match status" value="1"/>
</dbReference>
<dbReference type="PANTHER" id="PTHR31650">
    <property type="entry name" value="O-ACYLTRANSFERASE (WSD1-LIKE) FAMILY PROTEIN"/>
    <property type="match status" value="1"/>
</dbReference>
<dbReference type="GO" id="GO:0047196">
    <property type="term" value="F:long-chain-alcohol O-fatty-acyltransferase activity"/>
    <property type="evidence" value="ECO:0007669"/>
    <property type="project" value="UniProtKB-EC"/>
</dbReference>
<dbReference type="Pfam" id="PF06974">
    <property type="entry name" value="WS_DGAT_C"/>
    <property type="match status" value="1"/>
</dbReference>
<feature type="domain" description="O-acyltransferase WSD1 C-terminal" evidence="10">
    <location>
        <begin position="321"/>
        <end position="442"/>
    </location>
</feature>
<evidence type="ECO:0000259" key="9">
    <source>
        <dbReference type="Pfam" id="PF03007"/>
    </source>
</evidence>
<dbReference type="GO" id="GO:0005886">
    <property type="term" value="C:plasma membrane"/>
    <property type="evidence" value="ECO:0007669"/>
    <property type="project" value="TreeGrafter"/>
</dbReference>
<evidence type="ECO:0000259" key="10">
    <source>
        <dbReference type="Pfam" id="PF06974"/>
    </source>
</evidence>
<evidence type="ECO:0000256" key="4">
    <source>
        <dbReference type="ARBA" id="ARBA00023315"/>
    </source>
</evidence>
<dbReference type="InterPro" id="IPR045034">
    <property type="entry name" value="O-acyltransferase_WSD1-like"/>
</dbReference>
<dbReference type="EMBL" id="CAJVPS010002571">
    <property type="protein sequence ID" value="CAG8571704.1"/>
    <property type="molecule type" value="Genomic_DNA"/>
</dbReference>
<dbReference type="OrthoDB" id="619536at2759"/>
<evidence type="ECO:0000313" key="12">
    <source>
        <dbReference type="Proteomes" id="UP000789508"/>
    </source>
</evidence>
<dbReference type="GO" id="GO:0019432">
    <property type="term" value="P:triglyceride biosynthetic process"/>
    <property type="evidence" value="ECO:0007669"/>
    <property type="project" value="TreeGrafter"/>
</dbReference>
<feature type="domain" description="O-acyltransferase WSD1-like N-terminal" evidence="9">
    <location>
        <begin position="6"/>
        <end position="279"/>
    </location>
</feature>
<proteinExistence type="inferred from homology"/>
<sequence>MSIEKLNNLDNFILKTESKNLTWTVALMWTFEKSIDVNSLTDLFQNLVEEFPRFKSRPVGDHFWWTHSWEKIKDFNVSDCIEAYTLPLPGSKDELEAYFGKVIEERFDLSRALWRCYVVYGLDGGQGSAVIIKAHHCITDGEGFMRAALLASLGWEKLEQAFKIMRDRLNTPKPKPSELPILRLSFIRPHVNRIPSGLIDTYLFLLQIFSIFTWIIAGFVNSLKLTALLLFTSRKNFRCDLNTHQESSTRTKRISWSDEISIDDIRIPRKAFNASLNDVMVATVIRAIRKYLVEINRIKDNDIVLFIPLSMRKVNDFRCENIVSGAFTPFPFVDLTTKQLIKAVHKKMSLVKCSIFPVLIHAIGEKLIVPGLTSKTFNDWLTSWGHGVLTNVPGPAIPITVAGQTVQRFFALPPQNTYGSLGMGILSYNNKLSFCVLTDDLIEYPLLARRVSKLFNEEFNRIVADAKIELERIEKGIIDEDEDKDDKIELLKIAGILVLAF</sequence>
<comment type="pathway">
    <text evidence="1">Glycerolipid metabolism; triacylglycerol biosynthesis.</text>
</comment>
<comment type="similarity">
    <text evidence="5">In the N-terminal section; belongs to the long-chain O-acyltransferase family.</text>
</comment>
<keyword evidence="12" id="KW-1185">Reference proteome</keyword>
<dbReference type="AlphaFoldDB" id="A0A9N9FYD1"/>
<keyword evidence="4" id="KW-0012">Acyltransferase</keyword>
<comment type="catalytic activity">
    <reaction evidence="7">
        <text>an acyl-CoA + a 1,2-diacyl-sn-glycerol = a triacyl-sn-glycerol + CoA</text>
        <dbReference type="Rhea" id="RHEA:10868"/>
        <dbReference type="ChEBI" id="CHEBI:17815"/>
        <dbReference type="ChEBI" id="CHEBI:57287"/>
        <dbReference type="ChEBI" id="CHEBI:58342"/>
        <dbReference type="ChEBI" id="CHEBI:64615"/>
        <dbReference type="EC" id="2.3.1.20"/>
    </reaction>
</comment>
<protein>
    <submittedName>
        <fullName evidence="11">13203_t:CDS:1</fullName>
    </submittedName>
</protein>
<accession>A0A9N9FYD1</accession>
<keyword evidence="3" id="KW-0808">Transferase</keyword>
<evidence type="ECO:0000256" key="1">
    <source>
        <dbReference type="ARBA" id="ARBA00004771"/>
    </source>
</evidence>
<keyword evidence="8" id="KW-1133">Transmembrane helix</keyword>
<evidence type="ECO:0000256" key="7">
    <source>
        <dbReference type="ARBA" id="ARBA00048109"/>
    </source>
</evidence>
<dbReference type="Proteomes" id="UP000789508">
    <property type="component" value="Unassembled WGS sequence"/>
</dbReference>
<dbReference type="GO" id="GO:0004144">
    <property type="term" value="F:diacylglycerol O-acyltransferase activity"/>
    <property type="evidence" value="ECO:0007669"/>
    <property type="project" value="UniProtKB-EC"/>
</dbReference>
<dbReference type="InterPro" id="IPR009721">
    <property type="entry name" value="O-acyltransferase_WSD1_C"/>
</dbReference>
<dbReference type="SUPFAM" id="SSF52777">
    <property type="entry name" value="CoA-dependent acyltransferases"/>
    <property type="match status" value="1"/>
</dbReference>
<dbReference type="InterPro" id="IPR004255">
    <property type="entry name" value="O-acyltransferase_WSD1_N"/>
</dbReference>
<comment type="caution">
    <text evidence="11">The sequence shown here is derived from an EMBL/GenBank/DDBJ whole genome shotgun (WGS) entry which is preliminary data.</text>
</comment>
<evidence type="ECO:0000313" key="11">
    <source>
        <dbReference type="EMBL" id="CAG8571704.1"/>
    </source>
</evidence>